<dbReference type="Pfam" id="PF05826">
    <property type="entry name" value="Phospholip_A2_2"/>
    <property type="match status" value="1"/>
</dbReference>
<dbReference type="InterPro" id="IPR036444">
    <property type="entry name" value="PLipase_A2_dom_sf"/>
</dbReference>
<evidence type="ECO:0000259" key="13">
    <source>
        <dbReference type="Pfam" id="PF05826"/>
    </source>
</evidence>
<dbReference type="eggNOG" id="ENOG502S1MS">
    <property type="taxonomic scope" value="Eukaryota"/>
</dbReference>
<reference evidence="14 15" key="1">
    <citation type="journal article" date="2011" name="Cell">
        <title>The monarch butterfly genome yields insights into long-distance migration.</title>
        <authorList>
            <person name="Zhan S."/>
            <person name="Merlin C."/>
            <person name="Boore J.L."/>
            <person name="Reppert S.M."/>
        </authorList>
    </citation>
    <scope>NUCLEOTIDE SEQUENCE [LARGE SCALE GENOMIC DNA]</scope>
    <source>
        <strain evidence="14">F-2</strain>
    </source>
</reference>
<evidence type="ECO:0000256" key="5">
    <source>
        <dbReference type="ARBA" id="ARBA00022525"/>
    </source>
</evidence>
<evidence type="ECO:0000313" key="15">
    <source>
        <dbReference type="Proteomes" id="UP000007151"/>
    </source>
</evidence>
<evidence type="ECO:0000256" key="9">
    <source>
        <dbReference type="ARBA" id="ARBA00022963"/>
    </source>
</evidence>
<dbReference type="PROSITE" id="PS00118">
    <property type="entry name" value="PA2_HIS"/>
    <property type="match status" value="1"/>
</dbReference>
<dbReference type="Proteomes" id="UP000007151">
    <property type="component" value="Unassembled WGS sequence"/>
</dbReference>
<dbReference type="AlphaFoldDB" id="A0A212FMH8"/>
<organism evidence="14 15">
    <name type="scientific">Danaus plexippus plexippus</name>
    <dbReference type="NCBI Taxonomy" id="278856"/>
    <lineage>
        <taxon>Eukaryota</taxon>
        <taxon>Metazoa</taxon>
        <taxon>Ecdysozoa</taxon>
        <taxon>Arthropoda</taxon>
        <taxon>Hexapoda</taxon>
        <taxon>Insecta</taxon>
        <taxon>Pterygota</taxon>
        <taxon>Neoptera</taxon>
        <taxon>Endopterygota</taxon>
        <taxon>Lepidoptera</taxon>
        <taxon>Glossata</taxon>
        <taxon>Ditrysia</taxon>
        <taxon>Papilionoidea</taxon>
        <taxon>Nymphalidae</taxon>
        <taxon>Danainae</taxon>
        <taxon>Danaini</taxon>
        <taxon>Danaina</taxon>
        <taxon>Danaus</taxon>
        <taxon>Danaus</taxon>
    </lineage>
</organism>
<evidence type="ECO:0000256" key="3">
    <source>
        <dbReference type="ARBA" id="ARBA00013278"/>
    </source>
</evidence>
<dbReference type="EMBL" id="AGBW02007651">
    <property type="protein sequence ID" value="OWR54900.1"/>
    <property type="molecule type" value="Genomic_DNA"/>
</dbReference>
<dbReference type="GO" id="GO:0005576">
    <property type="term" value="C:extracellular region"/>
    <property type="evidence" value="ECO:0007669"/>
    <property type="project" value="UniProtKB-SubCell"/>
</dbReference>
<evidence type="ECO:0000256" key="4">
    <source>
        <dbReference type="ARBA" id="ARBA00021721"/>
    </source>
</evidence>
<dbReference type="SUPFAM" id="SSF48619">
    <property type="entry name" value="Phospholipase A2, PLA2"/>
    <property type="match status" value="1"/>
</dbReference>
<comment type="caution">
    <text evidence="14">The sequence shown here is derived from an EMBL/GenBank/DDBJ whole genome shotgun (WGS) entry which is preliminary data.</text>
</comment>
<dbReference type="FunFam" id="1.20.90.10:FF:000002">
    <property type="entry name" value="Phospholipase A2 group III"/>
    <property type="match status" value="1"/>
</dbReference>
<dbReference type="GO" id="GO:0006644">
    <property type="term" value="P:phospholipid metabolic process"/>
    <property type="evidence" value="ECO:0007669"/>
    <property type="project" value="InterPro"/>
</dbReference>
<gene>
    <name evidence="14" type="ORF">KGM_207005</name>
</gene>
<keyword evidence="9" id="KW-0442">Lipid degradation</keyword>
<sequence length="194" mass="22299">MCSKLAVLVVLAVCQCGLAWIFNNIDYRMLEKNFLEEMEASEEDYDLTPEELARLRFSLIYPGTKWCGPGNIADNYDDLGTSKEADICCRNHDNCPDSIPAGETRFNLTNDAYYTRLSCECDESFRQCLRNATTRSARAIGLMYFNVIGTQCFRDDYPVTGCKRKGGWLGTKCIEYSYNTTEEMIYQWFDVPNY</sequence>
<keyword evidence="8" id="KW-0106">Calcium</keyword>
<accession>A0A212FMH8</accession>
<evidence type="ECO:0000256" key="1">
    <source>
        <dbReference type="ARBA" id="ARBA00001913"/>
    </source>
</evidence>
<evidence type="ECO:0000256" key="6">
    <source>
        <dbReference type="ARBA" id="ARBA00022723"/>
    </source>
</evidence>
<keyword evidence="6" id="KW-0479">Metal-binding</keyword>
<comment type="subcellular location">
    <subcellularLocation>
        <location evidence="2">Secreted</location>
    </subcellularLocation>
</comment>
<comment type="cofactor">
    <cofactor evidence="1">
        <name>Ca(2+)</name>
        <dbReference type="ChEBI" id="CHEBI:29108"/>
    </cofactor>
</comment>
<dbReference type="CDD" id="cd04704">
    <property type="entry name" value="PLA2_bee_venom_like"/>
    <property type="match status" value="1"/>
</dbReference>
<dbReference type="FunCoup" id="A0A212FMH8">
    <property type="interactions" value="56"/>
</dbReference>
<proteinExistence type="predicted"/>
<dbReference type="GO" id="GO:0050482">
    <property type="term" value="P:arachidonate secretion"/>
    <property type="evidence" value="ECO:0007669"/>
    <property type="project" value="InterPro"/>
</dbReference>
<dbReference type="GO" id="GO:0016042">
    <property type="term" value="P:lipid catabolic process"/>
    <property type="evidence" value="ECO:0007669"/>
    <property type="project" value="UniProtKB-KW"/>
</dbReference>
<evidence type="ECO:0000256" key="7">
    <source>
        <dbReference type="ARBA" id="ARBA00022801"/>
    </source>
</evidence>
<keyword evidence="5" id="KW-0964">Secreted</keyword>
<dbReference type="Gene3D" id="1.20.90.10">
    <property type="entry name" value="Phospholipase A2 domain"/>
    <property type="match status" value="1"/>
</dbReference>
<evidence type="ECO:0000256" key="8">
    <source>
        <dbReference type="ARBA" id="ARBA00022837"/>
    </source>
</evidence>
<dbReference type="OrthoDB" id="10059604at2759"/>
<evidence type="ECO:0000256" key="11">
    <source>
        <dbReference type="ARBA" id="ARBA00023157"/>
    </source>
</evidence>
<evidence type="ECO:0000313" key="14">
    <source>
        <dbReference type="EMBL" id="OWR54900.1"/>
    </source>
</evidence>
<name>A0A212FMH8_DANPL</name>
<evidence type="ECO:0000256" key="10">
    <source>
        <dbReference type="ARBA" id="ARBA00023098"/>
    </source>
</evidence>
<protein>
    <recommendedName>
        <fullName evidence="4">Phospholipase A2</fullName>
        <ecNumber evidence="3">3.1.1.4</ecNumber>
    </recommendedName>
    <alternativeName>
        <fullName evidence="12">Phosphatidylcholine 2-acylhydrolase</fullName>
    </alternativeName>
</protein>
<keyword evidence="7" id="KW-0378">Hydrolase</keyword>
<dbReference type="InterPro" id="IPR033113">
    <property type="entry name" value="PLA2_histidine"/>
</dbReference>
<keyword evidence="11" id="KW-1015">Disulfide bond</keyword>
<evidence type="ECO:0000256" key="2">
    <source>
        <dbReference type="ARBA" id="ARBA00004613"/>
    </source>
</evidence>
<dbReference type="InterPro" id="IPR016090">
    <property type="entry name" value="PLA2-like_dom"/>
</dbReference>
<dbReference type="EC" id="3.1.1.4" evidence="3"/>
<dbReference type="STRING" id="278856.A0A212FMH8"/>
<dbReference type="GO" id="GO:0046872">
    <property type="term" value="F:metal ion binding"/>
    <property type="evidence" value="ECO:0007669"/>
    <property type="project" value="UniProtKB-KW"/>
</dbReference>
<dbReference type="GO" id="GO:0004623">
    <property type="term" value="F:phospholipase A2 activity"/>
    <property type="evidence" value="ECO:0007669"/>
    <property type="project" value="UniProtKB-EC"/>
</dbReference>
<keyword evidence="15" id="KW-1185">Reference proteome</keyword>
<dbReference type="PANTHER" id="PTHR12253">
    <property type="entry name" value="RH14732P"/>
    <property type="match status" value="1"/>
</dbReference>
<keyword evidence="10" id="KW-0443">Lipid metabolism</keyword>
<evidence type="ECO:0000256" key="12">
    <source>
        <dbReference type="ARBA" id="ARBA00029903"/>
    </source>
</evidence>
<dbReference type="KEGG" id="dpl:KGM_207005"/>
<feature type="domain" description="Phospholipase A2-like central" evidence="13">
    <location>
        <begin position="60"/>
        <end position="155"/>
    </location>
</feature>